<dbReference type="Proteomes" id="UP000551501">
    <property type="component" value="Unassembled WGS sequence"/>
</dbReference>
<name>A0A840F5S0_9ACTN</name>
<protein>
    <submittedName>
        <fullName evidence="1">Uncharacterized protein</fullName>
    </submittedName>
</protein>
<evidence type="ECO:0000313" key="1">
    <source>
        <dbReference type="EMBL" id="MBB4137236.1"/>
    </source>
</evidence>
<organism evidence="1 2">
    <name type="scientific">Gordonia humi</name>
    <dbReference type="NCBI Taxonomy" id="686429"/>
    <lineage>
        <taxon>Bacteria</taxon>
        <taxon>Bacillati</taxon>
        <taxon>Actinomycetota</taxon>
        <taxon>Actinomycetes</taxon>
        <taxon>Mycobacteriales</taxon>
        <taxon>Gordoniaceae</taxon>
        <taxon>Gordonia</taxon>
    </lineage>
</organism>
<dbReference type="AlphaFoldDB" id="A0A840F5S0"/>
<gene>
    <name evidence="1" type="ORF">BKA16_003788</name>
</gene>
<accession>A0A840F5S0</accession>
<sequence length="110" mass="12215">MTDTDLIRYLAQMRADAEARGDQAAVAWCRNSTECVHAIDAQMQVIQGQILALIPKRERSILSVVAVTEAMKRLNEAVDAAAADAERVAAEALVEDQRSDWYKRWAAKRG</sequence>
<dbReference type="EMBL" id="JACIFP010000001">
    <property type="protein sequence ID" value="MBB4137236.1"/>
    <property type="molecule type" value="Genomic_DNA"/>
</dbReference>
<evidence type="ECO:0000313" key="2">
    <source>
        <dbReference type="Proteomes" id="UP000551501"/>
    </source>
</evidence>
<comment type="caution">
    <text evidence="1">The sequence shown here is derived from an EMBL/GenBank/DDBJ whole genome shotgun (WGS) entry which is preliminary data.</text>
</comment>
<keyword evidence="2" id="KW-1185">Reference proteome</keyword>
<dbReference type="RefSeq" id="WP_183372117.1">
    <property type="nucleotide sequence ID" value="NZ_BAABHL010000126.1"/>
</dbReference>
<reference evidence="1 2" key="1">
    <citation type="submission" date="2020-08" db="EMBL/GenBank/DDBJ databases">
        <title>Sequencing the genomes of 1000 actinobacteria strains.</title>
        <authorList>
            <person name="Klenk H.-P."/>
        </authorList>
    </citation>
    <scope>NUCLEOTIDE SEQUENCE [LARGE SCALE GENOMIC DNA]</scope>
    <source>
        <strain evidence="1 2">DSM 45298</strain>
    </source>
</reference>
<proteinExistence type="predicted"/>